<feature type="domain" description="Glycosyltransferase 2-like" evidence="1">
    <location>
        <begin position="9"/>
        <end position="135"/>
    </location>
</feature>
<keyword evidence="3" id="KW-1185">Reference proteome</keyword>
<dbReference type="InterPro" id="IPR050834">
    <property type="entry name" value="Glycosyltransf_2"/>
</dbReference>
<dbReference type="InterPro" id="IPR001173">
    <property type="entry name" value="Glyco_trans_2-like"/>
</dbReference>
<dbReference type="Proteomes" id="UP001315686">
    <property type="component" value="Unassembled WGS sequence"/>
</dbReference>
<evidence type="ECO:0000259" key="1">
    <source>
        <dbReference type="Pfam" id="PF00535"/>
    </source>
</evidence>
<evidence type="ECO:0000313" key="2">
    <source>
        <dbReference type="EMBL" id="MBT0957754.1"/>
    </source>
</evidence>
<dbReference type="RefSeq" id="WP_327793978.1">
    <property type="nucleotide sequence ID" value="NZ_JADQAZ010000002.1"/>
</dbReference>
<reference evidence="2 3" key="1">
    <citation type="journal article" date="2021" name="Arch. Microbiol.">
        <title>Harenicola maris gen. nov., sp. nov. isolated from the Sea of Japan shallow sediments.</title>
        <authorList>
            <person name="Romanenko L.A."/>
            <person name="Kurilenko V.V."/>
            <person name="Chernysheva N.Y."/>
            <person name="Tekutyeva L.A."/>
            <person name="Velansky P.V."/>
            <person name="Svetashev V.I."/>
            <person name="Isaeva M.P."/>
        </authorList>
    </citation>
    <scope>NUCLEOTIDE SEQUENCE [LARGE SCALE GENOMIC DNA]</scope>
    <source>
        <strain evidence="2 3">KMM 3653</strain>
    </source>
</reference>
<proteinExistence type="predicted"/>
<protein>
    <submittedName>
        <fullName evidence="2">Glycosyltransferase family 2 protein</fullName>
    </submittedName>
</protein>
<dbReference type="Gene3D" id="3.90.550.10">
    <property type="entry name" value="Spore Coat Polysaccharide Biosynthesis Protein SpsA, Chain A"/>
    <property type="match status" value="1"/>
</dbReference>
<dbReference type="EMBL" id="JADQAZ010000002">
    <property type="protein sequence ID" value="MBT0957754.1"/>
    <property type="molecule type" value="Genomic_DNA"/>
</dbReference>
<comment type="caution">
    <text evidence="2">The sequence shown here is derived from an EMBL/GenBank/DDBJ whole genome shotgun (WGS) entry which is preliminary data.</text>
</comment>
<dbReference type="InterPro" id="IPR029044">
    <property type="entry name" value="Nucleotide-diphossugar_trans"/>
</dbReference>
<accession>A0AAP2CNM1</accession>
<dbReference type="SUPFAM" id="SSF53448">
    <property type="entry name" value="Nucleotide-diphospho-sugar transferases"/>
    <property type="match status" value="1"/>
</dbReference>
<organism evidence="2 3">
    <name type="scientific">Harenicola maris</name>
    <dbReference type="NCBI Taxonomy" id="2841044"/>
    <lineage>
        <taxon>Bacteria</taxon>
        <taxon>Pseudomonadati</taxon>
        <taxon>Pseudomonadota</taxon>
        <taxon>Alphaproteobacteria</taxon>
        <taxon>Rhodobacterales</taxon>
        <taxon>Paracoccaceae</taxon>
        <taxon>Harenicola</taxon>
    </lineage>
</organism>
<dbReference type="AlphaFoldDB" id="A0AAP2CNM1"/>
<evidence type="ECO:0000313" key="3">
    <source>
        <dbReference type="Proteomes" id="UP001315686"/>
    </source>
</evidence>
<name>A0AAP2CNM1_9RHOB</name>
<gene>
    <name evidence="2" type="ORF">IV417_10165</name>
</gene>
<dbReference type="Pfam" id="PF00535">
    <property type="entry name" value="Glycos_transf_2"/>
    <property type="match status" value="1"/>
</dbReference>
<dbReference type="PANTHER" id="PTHR43685">
    <property type="entry name" value="GLYCOSYLTRANSFERASE"/>
    <property type="match status" value="1"/>
</dbReference>
<dbReference type="CDD" id="cd00761">
    <property type="entry name" value="Glyco_tranf_GTA_type"/>
    <property type="match status" value="1"/>
</dbReference>
<sequence length="334" mass="37988">MTQSPPTLSIVMPAFNPTQARLGRSLGALRDLPVTAEVIIVDDGSAEPVAEQHAALLPPNARVIRLPENTGAFVARRIGAEQAKGRFIHFIDADDEVLPKIYSHLTAPADTLPDVLAFRTLTEQAGEKTQRGKPDTSHSLPTRMDRIREFLLFRYLFGLWNKIYRRDTVIRAYQTIGDSPRIDRGEDFFLQFFLMWEADSFRYVEEEGYLYCPNDGSVSRGTGPEAFRQRAKDQQNAFGIIRTFITDQPPSAERTEALRHLALRQFTAITGAYRNVLQPKDLEDLQSLAPEIEPYFLEYLPWVEDRMKSAAEIARLRAMTTTLREMLERQKAKG</sequence>
<dbReference type="PANTHER" id="PTHR43685:SF2">
    <property type="entry name" value="GLYCOSYLTRANSFERASE 2-LIKE DOMAIN-CONTAINING PROTEIN"/>
    <property type="match status" value="1"/>
</dbReference>